<dbReference type="AlphaFoldDB" id="A0A1R1MMJ0"/>
<gene>
    <name evidence="2" type="ORF">BLW93_03055</name>
</gene>
<dbReference type="STRING" id="1914305.BLW93_03055"/>
<proteinExistence type="predicted"/>
<feature type="transmembrane region" description="Helical" evidence="1">
    <location>
        <begin position="6"/>
        <end position="34"/>
    </location>
</feature>
<keyword evidence="1" id="KW-0812">Transmembrane</keyword>
<sequence>MESGKLLFLFIVSIVIFGFVLRVSLIYGALRFMAGADRTVLMGRKLKIVAEEDREGMWLWCGMFWGILLFMRLF</sequence>
<keyword evidence="1" id="KW-1133">Transmembrane helix</keyword>
<comment type="caution">
    <text evidence="2">The sequence shown here is derived from an EMBL/GenBank/DDBJ whole genome shotgun (WGS) entry which is preliminary data.</text>
</comment>
<keyword evidence="3" id="KW-1185">Reference proteome</keyword>
<name>A0A1R1MMJ0_9BACT</name>
<reference evidence="2 3" key="1">
    <citation type="submission" date="2016-10" db="EMBL/GenBank/DDBJ databases">
        <title>Genome sequence of a sulfur-reducing bacterium Desulfurobacterium indicum K6013.</title>
        <authorList>
            <person name="Cao J."/>
            <person name="Shao Z."/>
            <person name="Alain K."/>
            <person name="Jebbar M."/>
        </authorList>
    </citation>
    <scope>NUCLEOTIDE SEQUENCE [LARGE SCALE GENOMIC DNA]</scope>
    <source>
        <strain evidence="2 3">K6013</strain>
    </source>
</reference>
<evidence type="ECO:0000256" key="1">
    <source>
        <dbReference type="SAM" id="Phobius"/>
    </source>
</evidence>
<dbReference type="Proteomes" id="UP000187408">
    <property type="component" value="Unassembled WGS sequence"/>
</dbReference>
<protein>
    <submittedName>
        <fullName evidence="2">Uncharacterized protein</fullName>
    </submittedName>
</protein>
<evidence type="ECO:0000313" key="2">
    <source>
        <dbReference type="EMBL" id="OMH40904.1"/>
    </source>
</evidence>
<dbReference type="EMBL" id="MOEN01000007">
    <property type="protein sequence ID" value="OMH40904.1"/>
    <property type="molecule type" value="Genomic_DNA"/>
</dbReference>
<feature type="transmembrane region" description="Helical" evidence="1">
    <location>
        <begin position="55"/>
        <end position="73"/>
    </location>
</feature>
<evidence type="ECO:0000313" key="3">
    <source>
        <dbReference type="Proteomes" id="UP000187408"/>
    </source>
</evidence>
<accession>A0A1R1MMJ0</accession>
<keyword evidence="1" id="KW-0472">Membrane</keyword>
<organism evidence="2 3">
    <name type="scientific">Desulfurobacterium indicum</name>
    <dbReference type="NCBI Taxonomy" id="1914305"/>
    <lineage>
        <taxon>Bacteria</taxon>
        <taxon>Pseudomonadati</taxon>
        <taxon>Aquificota</taxon>
        <taxon>Aquificia</taxon>
        <taxon>Desulfurobacteriales</taxon>
        <taxon>Desulfurobacteriaceae</taxon>
        <taxon>Desulfurobacterium</taxon>
    </lineage>
</organism>